<dbReference type="EMBL" id="LSFL01000019">
    <property type="protein sequence ID" value="OBY66067.1"/>
    <property type="molecule type" value="Genomic_DNA"/>
</dbReference>
<dbReference type="InterPro" id="IPR014710">
    <property type="entry name" value="RmlC-like_jellyroll"/>
</dbReference>
<sequence length="157" mass="18138">MKIITVKKGKILQRKGDLNTKVYIVESGLLRSYIIDDKGKEHIYMFGAENWLVTDNCDIDTPCQLFIDALEDSSIKVATKEELKNSNPDIEPLLRRLNTMQNRIIMLMSSNATIRYLHFIETYPDIVQRIPQKMIASYLGITPEALSRVRNELAHRK</sequence>
<dbReference type="CDD" id="cd00038">
    <property type="entry name" value="CAP_ED"/>
    <property type="match status" value="1"/>
</dbReference>
<reference evidence="3" key="1">
    <citation type="submission" date="2016-02" db="EMBL/GenBank/DDBJ databases">
        <title>Paenibacillus sp. LPB0068, isolated from Crassostrea gigas.</title>
        <authorList>
            <person name="Shin S.-K."/>
            <person name="Yi H."/>
        </authorList>
    </citation>
    <scope>NUCLEOTIDE SEQUENCE [LARGE SCALE GENOMIC DNA]</scope>
    <source>
        <strain evidence="3">KCTC 23969</strain>
    </source>
</reference>
<name>A0A1B8U2F7_9FLAO</name>
<dbReference type="Proteomes" id="UP000092612">
    <property type="component" value="Unassembled WGS sequence"/>
</dbReference>
<dbReference type="InterPro" id="IPR000595">
    <property type="entry name" value="cNMP-bd_dom"/>
</dbReference>
<evidence type="ECO:0000313" key="2">
    <source>
        <dbReference type="EMBL" id="OBY66067.1"/>
    </source>
</evidence>
<dbReference type="Pfam" id="PF00027">
    <property type="entry name" value="cNMP_binding"/>
    <property type="match status" value="1"/>
</dbReference>
<accession>A0A1B8U2F7</accession>
<comment type="caution">
    <text evidence="2">The sequence shown here is derived from an EMBL/GenBank/DDBJ whole genome shotgun (WGS) entry which is preliminary data.</text>
</comment>
<organism evidence="2 3">
    <name type="scientific">Polaribacter reichenbachii</name>
    <dbReference type="NCBI Taxonomy" id="996801"/>
    <lineage>
        <taxon>Bacteria</taxon>
        <taxon>Pseudomonadati</taxon>
        <taxon>Bacteroidota</taxon>
        <taxon>Flavobacteriia</taxon>
        <taxon>Flavobacteriales</taxon>
        <taxon>Flavobacteriaceae</taxon>
    </lineage>
</organism>
<protein>
    <submittedName>
        <fullName evidence="2">Crp/Fnr family transcriptional regulator</fullName>
    </submittedName>
</protein>
<dbReference type="OrthoDB" id="1092431at2"/>
<keyword evidence="3" id="KW-1185">Reference proteome</keyword>
<dbReference type="InterPro" id="IPR018490">
    <property type="entry name" value="cNMP-bd_dom_sf"/>
</dbReference>
<dbReference type="STRING" id="996801.BW723_14290"/>
<evidence type="ECO:0000259" key="1">
    <source>
        <dbReference type="Pfam" id="PF00027"/>
    </source>
</evidence>
<dbReference type="SUPFAM" id="SSF51206">
    <property type="entry name" value="cAMP-binding domain-like"/>
    <property type="match status" value="1"/>
</dbReference>
<dbReference type="AlphaFoldDB" id="A0A1B8U2F7"/>
<dbReference type="Gene3D" id="2.60.120.10">
    <property type="entry name" value="Jelly Rolls"/>
    <property type="match status" value="1"/>
</dbReference>
<feature type="domain" description="Cyclic nucleotide-binding" evidence="1">
    <location>
        <begin position="5"/>
        <end position="84"/>
    </location>
</feature>
<dbReference type="RefSeq" id="WP_139059096.1">
    <property type="nucleotide sequence ID" value="NZ_CP019337.1"/>
</dbReference>
<evidence type="ECO:0000313" key="3">
    <source>
        <dbReference type="Proteomes" id="UP000092612"/>
    </source>
</evidence>
<gene>
    <name evidence="2" type="ORF">LPB301_07205</name>
</gene>
<proteinExistence type="predicted"/>